<name>A0A382DSK1_9ZZZZ</name>
<dbReference type="InterPro" id="IPR000269">
    <property type="entry name" value="Cu_amine_oxidase"/>
</dbReference>
<dbReference type="Pfam" id="PF02727">
    <property type="entry name" value="Cu_amine_oxidN2"/>
    <property type="match status" value="1"/>
</dbReference>
<evidence type="ECO:0000259" key="1">
    <source>
        <dbReference type="Pfam" id="PF02727"/>
    </source>
</evidence>
<feature type="domain" description="Copper amine oxidase N2-terminal" evidence="1">
    <location>
        <begin position="14"/>
        <end position="96"/>
    </location>
</feature>
<dbReference type="Pfam" id="PF02728">
    <property type="entry name" value="Cu_amine_oxidN3"/>
    <property type="match status" value="1"/>
</dbReference>
<accession>A0A382DSK1</accession>
<dbReference type="InterPro" id="IPR036460">
    <property type="entry name" value="Cu_amine_oxidase_C_sf"/>
</dbReference>
<sequence length="248" mass="27822">MSEMLTVQTTKPTHPLQPLTPAEIEQVAAIANSSTELPKGLYFEMIELKEPTKSVVRDFSKGDAIERQARVNMFPKDKIGVYRSVVSLAENKVLSVEHLPQARPMIQLEQFMEIEGAIKAAPDFIEACRKRGIMDMDTVCVDPWSAGVFDFPEEVGRHICHTFAWQKVGGAANYYAHPIEGLNAVVDIKSLEVIRIDDYGTVKVPEKKFEYLAATQEAVRQDLKAIDVVQPGGVSFQLDGHVLKWHEW</sequence>
<dbReference type="SUPFAM" id="SSF49998">
    <property type="entry name" value="Amine oxidase catalytic domain"/>
    <property type="match status" value="1"/>
</dbReference>
<dbReference type="GO" id="GO:0048038">
    <property type="term" value="F:quinone binding"/>
    <property type="evidence" value="ECO:0007669"/>
    <property type="project" value="InterPro"/>
</dbReference>
<dbReference type="EMBL" id="UINC01040572">
    <property type="protein sequence ID" value="SVB40633.1"/>
    <property type="molecule type" value="Genomic_DNA"/>
</dbReference>
<dbReference type="GO" id="GO:0009308">
    <property type="term" value="P:amine metabolic process"/>
    <property type="evidence" value="ECO:0007669"/>
    <property type="project" value="InterPro"/>
</dbReference>
<dbReference type="AlphaFoldDB" id="A0A382DSK1"/>
<dbReference type="InterPro" id="IPR016182">
    <property type="entry name" value="Cu_amine_oxidase_N-reg"/>
</dbReference>
<dbReference type="SUPFAM" id="SSF54416">
    <property type="entry name" value="Amine oxidase N-terminal region"/>
    <property type="match status" value="2"/>
</dbReference>
<dbReference type="Gene3D" id="3.10.450.40">
    <property type="match status" value="2"/>
</dbReference>
<evidence type="ECO:0000313" key="3">
    <source>
        <dbReference type="EMBL" id="SVB40633.1"/>
    </source>
</evidence>
<dbReference type="GO" id="GO:0005507">
    <property type="term" value="F:copper ion binding"/>
    <property type="evidence" value="ECO:0007669"/>
    <property type="project" value="InterPro"/>
</dbReference>
<dbReference type="PANTHER" id="PTHR10638:SF41">
    <property type="entry name" value="AMINE OXIDASE"/>
    <property type="match status" value="1"/>
</dbReference>
<dbReference type="GO" id="GO:0008131">
    <property type="term" value="F:primary methylamine oxidase activity"/>
    <property type="evidence" value="ECO:0007669"/>
    <property type="project" value="InterPro"/>
</dbReference>
<feature type="domain" description="Copper amine oxidase N3-terminal" evidence="2">
    <location>
        <begin position="104"/>
        <end position="201"/>
    </location>
</feature>
<protein>
    <recommendedName>
        <fullName evidence="4">Amine oxidase</fullName>
    </recommendedName>
</protein>
<organism evidence="3">
    <name type="scientific">marine metagenome</name>
    <dbReference type="NCBI Taxonomy" id="408172"/>
    <lineage>
        <taxon>unclassified sequences</taxon>
        <taxon>metagenomes</taxon>
        <taxon>ecological metagenomes</taxon>
    </lineage>
</organism>
<evidence type="ECO:0000259" key="2">
    <source>
        <dbReference type="Pfam" id="PF02728"/>
    </source>
</evidence>
<dbReference type="PANTHER" id="PTHR10638">
    <property type="entry name" value="COPPER AMINE OXIDASE"/>
    <property type="match status" value="1"/>
</dbReference>
<dbReference type="InterPro" id="IPR015802">
    <property type="entry name" value="Cu_amine_oxidase_N3"/>
</dbReference>
<evidence type="ECO:0008006" key="4">
    <source>
        <dbReference type="Google" id="ProtNLM"/>
    </source>
</evidence>
<reference evidence="3" key="1">
    <citation type="submission" date="2018-05" db="EMBL/GenBank/DDBJ databases">
        <authorList>
            <person name="Lanie J.A."/>
            <person name="Ng W.-L."/>
            <person name="Kazmierczak K.M."/>
            <person name="Andrzejewski T.M."/>
            <person name="Davidsen T.M."/>
            <person name="Wayne K.J."/>
            <person name="Tettelin H."/>
            <person name="Glass J.I."/>
            <person name="Rusch D."/>
            <person name="Podicherti R."/>
            <person name="Tsui H.-C.T."/>
            <person name="Winkler M.E."/>
        </authorList>
    </citation>
    <scope>NUCLEOTIDE SEQUENCE</scope>
</reference>
<feature type="non-terminal residue" evidence="3">
    <location>
        <position position="248"/>
    </location>
</feature>
<dbReference type="InterPro" id="IPR015800">
    <property type="entry name" value="Cu_amine_oxidase_N2"/>
</dbReference>
<proteinExistence type="predicted"/>
<gene>
    <name evidence="3" type="ORF">METZ01_LOCUS193487</name>
</gene>